<evidence type="ECO:0000256" key="15">
    <source>
        <dbReference type="ARBA" id="ARBA00023187"/>
    </source>
</evidence>
<evidence type="ECO:0000256" key="10">
    <source>
        <dbReference type="ARBA" id="ARBA00022728"/>
    </source>
</evidence>
<evidence type="ECO:0000256" key="8">
    <source>
        <dbReference type="ARBA" id="ARBA00022490"/>
    </source>
</evidence>
<evidence type="ECO:0000259" key="19">
    <source>
        <dbReference type="SMART" id="SM01044"/>
    </source>
</evidence>
<dbReference type="GO" id="GO:0048471">
    <property type="term" value="C:perinuclear region of cytoplasm"/>
    <property type="evidence" value="ECO:0007669"/>
    <property type="project" value="UniProtKB-SubCell"/>
</dbReference>
<evidence type="ECO:0000256" key="1">
    <source>
        <dbReference type="ARBA" id="ARBA00004210"/>
    </source>
</evidence>
<feature type="compositionally biased region" description="Basic and acidic residues" evidence="18">
    <location>
        <begin position="187"/>
        <end position="200"/>
    </location>
</feature>
<evidence type="ECO:0000313" key="21">
    <source>
        <dbReference type="Proteomes" id="UP000267027"/>
    </source>
</evidence>
<dbReference type="GO" id="GO:0003729">
    <property type="term" value="F:mRNA binding"/>
    <property type="evidence" value="ECO:0007669"/>
    <property type="project" value="InterPro"/>
</dbReference>
<keyword evidence="7" id="KW-0813">Transport</keyword>
<name>A0A0R3PB77_ANGCS</name>
<dbReference type="InterPro" id="IPR028544">
    <property type="entry name" value="CASC3"/>
</dbReference>
<dbReference type="OMA" id="FQRPKTK"/>
<evidence type="ECO:0000256" key="7">
    <source>
        <dbReference type="ARBA" id="ARBA00022448"/>
    </source>
</evidence>
<feature type="compositionally biased region" description="Basic and acidic residues" evidence="18">
    <location>
        <begin position="344"/>
        <end position="357"/>
    </location>
</feature>
<dbReference type="GO" id="GO:0016607">
    <property type="term" value="C:nuclear speck"/>
    <property type="evidence" value="ECO:0007669"/>
    <property type="project" value="UniProtKB-SubCell"/>
</dbReference>
<evidence type="ECO:0000256" key="13">
    <source>
        <dbReference type="ARBA" id="ARBA00022884"/>
    </source>
</evidence>
<dbReference type="InterPro" id="IPR018545">
    <property type="entry name" value="Btz_dom"/>
</dbReference>
<dbReference type="PANTHER" id="PTHR13434:SF0">
    <property type="entry name" value="PROTEIN CASC3"/>
    <property type="match status" value="1"/>
</dbReference>
<evidence type="ECO:0000256" key="12">
    <source>
        <dbReference type="ARBA" id="ARBA00022845"/>
    </source>
</evidence>
<comment type="similarity">
    <text evidence="5">Belongs to the CASC3 family.</text>
</comment>
<dbReference type="AlphaFoldDB" id="A0A0R3PB77"/>
<organism evidence="22">
    <name type="scientific">Angiostrongylus costaricensis</name>
    <name type="common">Nematode worm</name>
    <dbReference type="NCBI Taxonomy" id="334426"/>
    <lineage>
        <taxon>Eukaryota</taxon>
        <taxon>Metazoa</taxon>
        <taxon>Ecdysozoa</taxon>
        <taxon>Nematoda</taxon>
        <taxon>Chromadorea</taxon>
        <taxon>Rhabditida</taxon>
        <taxon>Rhabditina</taxon>
        <taxon>Rhabditomorpha</taxon>
        <taxon>Strongyloidea</taxon>
        <taxon>Metastrongylidae</taxon>
        <taxon>Angiostrongylus</taxon>
    </lineage>
</organism>
<dbReference type="GO" id="GO:0006397">
    <property type="term" value="P:mRNA processing"/>
    <property type="evidence" value="ECO:0007669"/>
    <property type="project" value="UniProtKB-KW"/>
</dbReference>
<keyword evidence="12" id="KW-0810">Translation regulation</keyword>
<dbReference type="GO" id="GO:0005681">
    <property type="term" value="C:spliceosomal complex"/>
    <property type="evidence" value="ECO:0007669"/>
    <property type="project" value="UniProtKB-KW"/>
</dbReference>
<dbReference type="Proteomes" id="UP000267027">
    <property type="component" value="Unassembled WGS sequence"/>
</dbReference>
<feature type="compositionally biased region" description="Basic and acidic residues" evidence="18">
    <location>
        <begin position="146"/>
        <end position="179"/>
    </location>
</feature>
<keyword evidence="13" id="KW-0694">RNA-binding</keyword>
<evidence type="ECO:0000256" key="6">
    <source>
        <dbReference type="ARBA" id="ARBA00019964"/>
    </source>
</evidence>
<feature type="compositionally biased region" description="Basic and acidic residues" evidence="18">
    <location>
        <begin position="99"/>
        <end position="132"/>
    </location>
</feature>
<dbReference type="GO" id="GO:0006417">
    <property type="term" value="P:regulation of translation"/>
    <property type="evidence" value="ECO:0007669"/>
    <property type="project" value="UniProtKB-KW"/>
</dbReference>
<keyword evidence="17" id="KW-0966">Cell projection</keyword>
<evidence type="ECO:0000256" key="17">
    <source>
        <dbReference type="ARBA" id="ARBA00023273"/>
    </source>
</evidence>
<dbReference type="EMBL" id="UYYA01000117">
    <property type="protein sequence ID" value="VDM52502.1"/>
    <property type="molecule type" value="Genomic_DNA"/>
</dbReference>
<dbReference type="WBParaSite" id="ACOC_0000091601-mRNA-1">
    <property type="protein sequence ID" value="ACOC_0000091601-mRNA-1"/>
    <property type="gene ID" value="ACOC_0000091601"/>
</dbReference>
<evidence type="ECO:0000256" key="14">
    <source>
        <dbReference type="ARBA" id="ARBA00023161"/>
    </source>
</evidence>
<dbReference type="GO" id="GO:0008380">
    <property type="term" value="P:RNA splicing"/>
    <property type="evidence" value="ECO:0007669"/>
    <property type="project" value="UniProtKB-KW"/>
</dbReference>
<evidence type="ECO:0000256" key="4">
    <source>
        <dbReference type="ARBA" id="ARBA00004556"/>
    </source>
</evidence>
<evidence type="ECO:0000313" key="20">
    <source>
        <dbReference type="EMBL" id="VDM52502.1"/>
    </source>
</evidence>
<dbReference type="SMART" id="SM01044">
    <property type="entry name" value="Btz"/>
    <property type="match status" value="1"/>
</dbReference>
<comment type="subcellular location">
    <subcellularLocation>
        <location evidence="2">Cell projection</location>
        <location evidence="2">Dendrite</location>
    </subcellularLocation>
    <subcellularLocation>
        <location evidence="1">Cytoplasm</location>
        <location evidence="1">Stress granule</location>
    </subcellularLocation>
    <subcellularLocation>
        <location evidence="4">Cytoplasm</location>
        <location evidence="4">Perinuclear region</location>
    </subcellularLocation>
    <subcellularLocation>
        <location evidence="3">Nucleus speckle</location>
    </subcellularLocation>
</comment>
<feature type="compositionally biased region" description="Basic and acidic residues" evidence="18">
    <location>
        <begin position="289"/>
        <end position="328"/>
    </location>
</feature>
<feature type="compositionally biased region" description="Basic and acidic residues" evidence="18">
    <location>
        <begin position="254"/>
        <end position="270"/>
    </location>
</feature>
<keyword evidence="10" id="KW-0747">Spliceosome</keyword>
<dbReference type="OrthoDB" id="657902at2759"/>
<dbReference type="GO" id="GO:0030425">
    <property type="term" value="C:dendrite"/>
    <property type="evidence" value="ECO:0007669"/>
    <property type="project" value="UniProtKB-SubCell"/>
</dbReference>
<keyword evidence="9" id="KW-0507">mRNA processing</keyword>
<gene>
    <name evidence="20" type="ORF">ACOC_LOCUS917</name>
</gene>
<proteinExistence type="inferred from homology"/>
<keyword evidence="15" id="KW-0508">mRNA splicing</keyword>
<keyword evidence="21" id="KW-1185">Reference proteome</keyword>
<keyword evidence="11" id="KW-0509">mRNA transport</keyword>
<reference evidence="20 21" key="2">
    <citation type="submission" date="2018-11" db="EMBL/GenBank/DDBJ databases">
        <authorList>
            <consortium name="Pathogen Informatics"/>
        </authorList>
    </citation>
    <scope>NUCLEOTIDE SEQUENCE [LARGE SCALE GENOMIC DNA]</scope>
    <source>
        <strain evidence="20 21">Costa Rica</strain>
    </source>
</reference>
<evidence type="ECO:0000256" key="5">
    <source>
        <dbReference type="ARBA" id="ARBA00009548"/>
    </source>
</evidence>
<evidence type="ECO:0000256" key="9">
    <source>
        <dbReference type="ARBA" id="ARBA00022664"/>
    </source>
</evidence>
<evidence type="ECO:0000256" key="11">
    <source>
        <dbReference type="ARBA" id="ARBA00022816"/>
    </source>
</evidence>
<keyword evidence="14" id="KW-0866">Nonsense-mediated mRNA decay</keyword>
<feature type="region of interest" description="Disordered" evidence="18">
    <location>
        <begin position="1"/>
        <end position="376"/>
    </location>
</feature>
<feature type="compositionally biased region" description="Basic and acidic residues" evidence="18">
    <location>
        <begin position="210"/>
        <end position="237"/>
    </location>
</feature>
<dbReference type="PANTHER" id="PTHR13434">
    <property type="entry name" value="PROTEIN CASC3"/>
    <property type="match status" value="1"/>
</dbReference>
<evidence type="ECO:0000256" key="2">
    <source>
        <dbReference type="ARBA" id="ARBA00004279"/>
    </source>
</evidence>
<dbReference type="GO" id="GO:0010494">
    <property type="term" value="C:cytoplasmic stress granule"/>
    <property type="evidence" value="ECO:0007669"/>
    <property type="project" value="UniProtKB-SubCell"/>
</dbReference>
<dbReference type="STRING" id="334426.A0A0R3PB77"/>
<feature type="domain" description="Btz" evidence="19">
    <location>
        <begin position="53"/>
        <end position="153"/>
    </location>
</feature>
<reference evidence="22" key="1">
    <citation type="submission" date="2017-02" db="UniProtKB">
        <authorList>
            <consortium name="WormBaseParasite"/>
        </authorList>
    </citation>
    <scope>IDENTIFICATION</scope>
</reference>
<feature type="compositionally biased region" description="Basic and acidic residues" evidence="18">
    <location>
        <begin position="15"/>
        <end position="35"/>
    </location>
</feature>
<dbReference type="Pfam" id="PF09405">
    <property type="entry name" value="Btz"/>
    <property type="match status" value="1"/>
</dbReference>
<dbReference type="GO" id="GO:0000184">
    <property type="term" value="P:nuclear-transcribed mRNA catabolic process, nonsense-mediated decay"/>
    <property type="evidence" value="ECO:0007669"/>
    <property type="project" value="UniProtKB-KW"/>
</dbReference>
<feature type="region of interest" description="Disordered" evidence="18">
    <location>
        <begin position="430"/>
        <end position="452"/>
    </location>
</feature>
<dbReference type="GO" id="GO:0035145">
    <property type="term" value="C:exon-exon junction complex"/>
    <property type="evidence" value="ECO:0007669"/>
    <property type="project" value="InterPro"/>
</dbReference>
<evidence type="ECO:0000256" key="16">
    <source>
        <dbReference type="ARBA" id="ARBA00023242"/>
    </source>
</evidence>
<evidence type="ECO:0000256" key="18">
    <source>
        <dbReference type="SAM" id="MobiDB-lite"/>
    </source>
</evidence>
<dbReference type="GO" id="GO:0051028">
    <property type="term" value="P:mRNA transport"/>
    <property type="evidence" value="ECO:0007669"/>
    <property type="project" value="UniProtKB-KW"/>
</dbReference>
<evidence type="ECO:0000256" key="3">
    <source>
        <dbReference type="ARBA" id="ARBA00004324"/>
    </source>
</evidence>
<sequence>MSEVETPAPPVVAESDEKLGDADLVAKMENVKVDETTESTQRSLEAEDDAYSDNARENGEERFHTPEVPNEIRNNDEAKLDDDEIEDNPAYIPRKGRYYMHDSRDAEVEVEEKKTSRADGTWKHDRYNERFQRPKTKKQIMTRYGFDIREGDSQDVEANQKQRSEESKKESGHIEEPTRFKRRPRRDLRQKQRSRYERSYETTPKPRSQNVDKPERQAEHQPSAEENKREHQVANEGRDDEDDDDLHVGQRRQVRAEHRRERHDRVDIRVVRNVRGSRGGLGGHRMDRHQHQTKERFGRDRYRDQNVDRAHYQKQQHLGEQRNYENHRRGAMRGTVRGASSRPNDSRDEGYQREDVPPQRNAGYSPRALDSGNYYDARGGYAHRGNYSSRSRGGISQSPRPVFDVVYPSRGFTGPKRYSEQRGEILPSQAQMTVPPPIPPPQHNFSIPRQPTDVVYFDPTQQV</sequence>
<protein>
    <recommendedName>
        <fullName evidence="6">Protein CASC3</fullName>
    </recommendedName>
</protein>
<evidence type="ECO:0000313" key="22">
    <source>
        <dbReference type="WBParaSite" id="ACOC_0000091601-mRNA-1"/>
    </source>
</evidence>
<keyword evidence="8" id="KW-0963">Cytoplasm</keyword>
<feature type="compositionally biased region" description="Basic and acidic residues" evidence="18">
    <location>
        <begin position="54"/>
        <end position="65"/>
    </location>
</feature>
<accession>A0A0R3PB77</accession>
<keyword evidence="16" id="KW-0539">Nucleus</keyword>